<dbReference type="RefSeq" id="WP_025402777.1">
    <property type="nucleotide sequence ID" value="NZ_CBCRUA010000006.1"/>
</dbReference>
<dbReference type="PROSITE" id="PS01236">
    <property type="entry name" value="PDXT_SNO_1"/>
    <property type="match status" value="1"/>
</dbReference>
<evidence type="ECO:0000256" key="9">
    <source>
        <dbReference type="ARBA" id="ARBA00064749"/>
    </source>
</evidence>
<evidence type="ECO:0000256" key="5">
    <source>
        <dbReference type="ARBA" id="ARBA00023239"/>
    </source>
</evidence>
<dbReference type="PROSITE" id="PS51130">
    <property type="entry name" value="PDXT_SNO_2"/>
    <property type="match status" value="1"/>
</dbReference>
<accession>A0A418Q8L1</accession>
<evidence type="ECO:0000256" key="6">
    <source>
        <dbReference type="ARBA" id="ARBA00047992"/>
    </source>
</evidence>
<evidence type="ECO:0000256" key="7">
    <source>
        <dbReference type="ARBA" id="ARBA00049534"/>
    </source>
</evidence>
<comment type="similarity">
    <text evidence="1 10">Belongs to the glutaminase PdxT/SNO family.</text>
</comment>
<dbReference type="Pfam" id="PF01174">
    <property type="entry name" value="SNO"/>
    <property type="match status" value="1"/>
</dbReference>
<dbReference type="AlphaFoldDB" id="A0A418Q8L1"/>
<evidence type="ECO:0000256" key="4">
    <source>
        <dbReference type="ARBA" id="ARBA00022962"/>
    </source>
</evidence>
<comment type="caution">
    <text evidence="13">The sequence shown here is derived from an EMBL/GenBank/DDBJ whole genome shotgun (WGS) entry which is preliminary data.</text>
</comment>
<dbReference type="EC" id="3.5.1.2" evidence="10"/>
<evidence type="ECO:0000256" key="11">
    <source>
        <dbReference type="PIRSR" id="PIRSR005639-1"/>
    </source>
</evidence>
<dbReference type="EC" id="4.3.3.6" evidence="10"/>
<dbReference type="OrthoDB" id="9810320at2"/>
<keyword evidence="3 10" id="KW-0663">Pyridoxal phosphate</keyword>
<evidence type="ECO:0000256" key="3">
    <source>
        <dbReference type="ARBA" id="ARBA00022898"/>
    </source>
</evidence>
<keyword evidence="14" id="KW-1185">Reference proteome</keyword>
<dbReference type="HAMAP" id="MF_01615">
    <property type="entry name" value="PdxT"/>
    <property type="match status" value="1"/>
</dbReference>
<dbReference type="SUPFAM" id="SSF52317">
    <property type="entry name" value="Class I glutamine amidotransferase-like"/>
    <property type="match status" value="1"/>
</dbReference>
<evidence type="ECO:0000313" key="14">
    <source>
        <dbReference type="Proteomes" id="UP000285278"/>
    </source>
</evidence>
<dbReference type="PIRSF" id="PIRSF005639">
    <property type="entry name" value="Glut_amidoT_SNO"/>
    <property type="match status" value="1"/>
</dbReference>
<evidence type="ECO:0000256" key="2">
    <source>
        <dbReference type="ARBA" id="ARBA00022801"/>
    </source>
</evidence>
<feature type="active site" description="Charge relay system" evidence="10 11">
    <location>
        <position position="182"/>
    </location>
</feature>
<evidence type="ECO:0000313" key="13">
    <source>
        <dbReference type="EMBL" id="RIX35723.1"/>
    </source>
</evidence>
<dbReference type="GO" id="GO:0036381">
    <property type="term" value="F:pyridoxal 5'-phosphate synthase (glutamine hydrolysing) activity"/>
    <property type="evidence" value="ECO:0007669"/>
    <property type="project" value="UniProtKB-UniRule"/>
</dbReference>
<dbReference type="GO" id="GO:0005829">
    <property type="term" value="C:cytosol"/>
    <property type="evidence" value="ECO:0007669"/>
    <property type="project" value="TreeGrafter"/>
</dbReference>
<evidence type="ECO:0000256" key="1">
    <source>
        <dbReference type="ARBA" id="ARBA00008345"/>
    </source>
</evidence>
<dbReference type="EMBL" id="QXJK01000003">
    <property type="protein sequence ID" value="RIX35723.1"/>
    <property type="molecule type" value="Genomic_DNA"/>
</dbReference>
<dbReference type="FunFam" id="3.40.50.880:FF:000010">
    <property type="entry name" value="uncharacterized protein LOC100176842 isoform X2"/>
    <property type="match status" value="1"/>
</dbReference>
<dbReference type="PANTHER" id="PTHR31559">
    <property type="entry name" value="PYRIDOXAL 5'-PHOSPHATE SYNTHASE SUBUNIT SNO"/>
    <property type="match status" value="1"/>
</dbReference>
<feature type="binding site" evidence="10 12">
    <location>
        <position position="117"/>
    </location>
    <ligand>
        <name>L-glutamine</name>
        <dbReference type="ChEBI" id="CHEBI:58359"/>
    </ligand>
</feature>
<dbReference type="NCBIfam" id="TIGR03800">
    <property type="entry name" value="PLP_synth_Pdx2"/>
    <property type="match status" value="1"/>
</dbReference>
<name>A0A418Q8L1_9CORY</name>
<dbReference type="GO" id="GO:0042823">
    <property type="term" value="P:pyridoxal phosphate biosynthetic process"/>
    <property type="evidence" value="ECO:0007669"/>
    <property type="project" value="UniProtKB-UniRule"/>
</dbReference>
<gene>
    <name evidence="10 13" type="primary">pdxT</name>
    <name evidence="13" type="ORF">D3M95_04260</name>
</gene>
<dbReference type="InterPro" id="IPR002161">
    <property type="entry name" value="PdxT/SNO"/>
</dbReference>
<evidence type="ECO:0000256" key="12">
    <source>
        <dbReference type="PIRSR" id="PIRSR005639-2"/>
    </source>
</evidence>
<comment type="pathway">
    <text evidence="10">Cofactor biosynthesis; pyridoxal 5'-phosphate biosynthesis.</text>
</comment>
<comment type="subunit">
    <text evidence="9 10">In the presence of PdxS, forms a dodecamer of heterodimers. Only shows activity in the heterodimer.</text>
</comment>
<evidence type="ECO:0000256" key="10">
    <source>
        <dbReference type="HAMAP-Rule" id="MF_01615"/>
    </source>
</evidence>
<dbReference type="GO" id="GO:0008614">
    <property type="term" value="P:pyridoxine metabolic process"/>
    <property type="evidence" value="ECO:0007669"/>
    <property type="project" value="TreeGrafter"/>
</dbReference>
<comment type="catalytic activity">
    <reaction evidence="6 10">
        <text>aldehydo-D-ribose 5-phosphate + D-glyceraldehyde 3-phosphate + L-glutamine = pyridoxal 5'-phosphate + L-glutamate + phosphate + 3 H2O + H(+)</text>
        <dbReference type="Rhea" id="RHEA:31507"/>
        <dbReference type="ChEBI" id="CHEBI:15377"/>
        <dbReference type="ChEBI" id="CHEBI:15378"/>
        <dbReference type="ChEBI" id="CHEBI:29985"/>
        <dbReference type="ChEBI" id="CHEBI:43474"/>
        <dbReference type="ChEBI" id="CHEBI:58273"/>
        <dbReference type="ChEBI" id="CHEBI:58359"/>
        <dbReference type="ChEBI" id="CHEBI:59776"/>
        <dbReference type="ChEBI" id="CHEBI:597326"/>
        <dbReference type="EC" id="4.3.3.6"/>
    </reaction>
</comment>
<dbReference type="PANTHER" id="PTHR31559:SF0">
    <property type="entry name" value="PYRIDOXAL 5'-PHOSPHATE SYNTHASE SUBUNIT SNO1-RELATED"/>
    <property type="match status" value="1"/>
</dbReference>
<comment type="catalytic activity">
    <reaction evidence="7 10">
        <text>L-glutamine + H2O = L-glutamate + NH4(+)</text>
        <dbReference type="Rhea" id="RHEA:15889"/>
        <dbReference type="ChEBI" id="CHEBI:15377"/>
        <dbReference type="ChEBI" id="CHEBI:28938"/>
        <dbReference type="ChEBI" id="CHEBI:29985"/>
        <dbReference type="ChEBI" id="CHEBI:58359"/>
        <dbReference type="EC" id="3.5.1.2"/>
    </reaction>
</comment>
<comment type="function">
    <text evidence="8 10">Catalyzes the hydrolysis of glutamine to glutamate and ammonia as part of the biosynthesis of pyridoxal 5'-phosphate. The resulting ammonia molecule is channeled to the active site of PdxS.</text>
</comment>
<keyword evidence="4 10" id="KW-0315">Glutamine amidotransferase</keyword>
<dbReference type="GO" id="GO:1903600">
    <property type="term" value="C:glutaminase complex"/>
    <property type="evidence" value="ECO:0007669"/>
    <property type="project" value="TreeGrafter"/>
</dbReference>
<dbReference type="InterPro" id="IPR021196">
    <property type="entry name" value="PdxT/SNO_CS"/>
</dbReference>
<protein>
    <recommendedName>
        <fullName evidence="10">Pyridoxal 5'-phosphate synthase subunit PdxT</fullName>
        <ecNumber evidence="10">4.3.3.6</ecNumber>
    </recommendedName>
    <alternativeName>
        <fullName evidence="10">Pdx2</fullName>
    </alternativeName>
    <alternativeName>
        <fullName evidence="10">Pyridoxal 5'-phosphate synthase glutaminase subunit</fullName>
        <ecNumber evidence="10">3.5.1.2</ecNumber>
    </alternativeName>
</protein>
<dbReference type="UniPathway" id="UPA00245"/>
<dbReference type="Gene3D" id="3.40.50.880">
    <property type="match status" value="1"/>
</dbReference>
<dbReference type="GO" id="GO:0004359">
    <property type="term" value="F:glutaminase activity"/>
    <property type="evidence" value="ECO:0007669"/>
    <property type="project" value="UniProtKB-UniRule"/>
</dbReference>
<feature type="active site" description="Nucleophile" evidence="10 11">
    <location>
        <position position="88"/>
    </location>
</feature>
<feature type="active site" description="Charge relay system" evidence="10 11">
    <location>
        <position position="184"/>
    </location>
</feature>
<reference evidence="13 14" key="1">
    <citation type="submission" date="2018-09" db="EMBL/GenBank/DDBJ databases">
        <title>Optimization and identification of Corynebacterium falsenii FN1-14 from fish paste.</title>
        <authorList>
            <person name="Daroonpunt R."/>
            <person name="Tanasupawat S."/>
        </authorList>
    </citation>
    <scope>NUCLEOTIDE SEQUENCE [LARGE SCALE GENOMIC DNA]</scope>
    <source>
        <strain evidence="13 14">FN1-14</strain>
    </source>
</reference>
<dbReference type="STRING" id="1451189.CFAL_05910"/>
<feature type="binding site" evidence="10 12">
    <location>
        <begin position="145"/>
        <end position="146"/>
    </location>
    <ligand>
        <name>L-glutamine</name>
        <dbReference type="ChEBI" id="CHEBI:58359"/>
    </ligand>
</feature>
<dbReference type="InterPro" id="IPR029062">
    <property type="entry name" value="Class_I_gatase-like"/>
</dbReference>
<organism evidence="13 14">
    <name type="scientific">Corynebacterium falsenii</name>
    <dbReference type="NCBI Taxonomy" id="108486"/>
    <lineage>
        <taxon>Bacteria</taxon>
        <taxon>Bacillati</taxon>
        <taxon>Actinomycetota</taxon>
        <taxon>Actinomycetes</taxon>
        <taxon>Mycobacteriales</taxon>
        <taxon>Corynebacteriaceae</taxon>
        <taxon>Corynebacterium</taxon>
    </lineage>
</organism>
<dbReference type="GO" id="GO:0006543">
    <property type="term" value="P:L-glutamine catabolic process"/>
    <property type="evidence" value="ECO:0007669"/>
    <property type="project" value="UniProtKB-UniRule"/>
</dbReference>
<dbReference type="PROSITE" id="PS51273">
    <property type="entry name" value="GATASE_TYPE_1"/>
    <property type="match status" value="1"/>
</dbReference>
<feature type="binding site" evidence="10 12">
    <location>
        <begin position="56"/>
        <end position="58"/>
    </location>
    <ligand>
        <name>L-glutamine</name>
        <dbReference type="ChEBI" id="CHEBI:58359"/>
    </ligand>
</feature>
<dbReference type="CDD" id="cd01749">
    <property type="entry name" value="GATase1_PB"/>
    <property type="match status" value="1"/>
</dbReference>
<sequence length="202" mass="21913">MADTQQSTQPLVIGVMAVQGGFAEHCATIERLGHEARVVRRPQHLEGLDGLILPGGESTTMSKLLEIGGMLDPLREAISGGLPTFGTCAGLIMLATEVLDTRPDAKSLAVLDVAVRRNAFGRQVDSFETTLPFGDIDTPVDAVFIRAPRVERVGDGVEVVSQLPDDTIVAVRQGHVLGCSFHPELTEDDRVHEYFLRMIDNR</sequence>
<dbReference type="Proteomes" id="UP000285278">
    <property type="component" value="Unassembled WGS sequence"/>
</dbReference>
<keyword evidence="5 10" id="KW-0456">Lyase</keyword>
<proteinExistence type="inferred from homology"/>
<keyword evidence="2 10" id="KW-0378">Hydrolase</keyword>
<evidence type="ECO:0000256" key="8">
    <source>
        <dbReference type="ARBA" id="ARBA00054599"/>
    </source>
</evidence>